<reference evidence="9 10" key="1">
    <citation type="submission" date="2018-01" db="EMBL/GenBank/DDBJ databases">
        <authorList>
            <person name="Gaut B.S."/>
            <person name="Morton B.R."/>
            <person name="Clegg M.T."/>
            <person name="Duvall M.R."/>
        </authorList>
    </citation>
    <scope>NUCLEOTIDE SEQUENCE [LARGE SCALE GENOMIC DNA]</scope>
    <source>
        <strain evidence="9 10">HR-AV</strain>
    </source>
</reference>
<keyword evidence="5 7" id="KW-0324">Glycolysis</keyword>
<dbReference type="PROSITE" id="PS00171">
    <property type="entry name" value="TIM_1"/>
    <property type="match status" value="1"/>
</dbReference>
<dbReference type="UniPathway" id="UPA00138"/>
<gene>
    <name evidence="7" type="primary">tpiA</name>
    <name evidence="9" type="ORF">C3K47_04405</name>
</gene>
<dbReference type="HAMAP" id="MF_00147_B">
    <property type="entry name" value="TIM_B"/>
    <property type="match status" value="1"/>
</dbReference>
<comment type="pathway">
    <text evidence="7 8">Carbohydrate biosynthesis; gluconeogenesis.</text>
</comment>
<dbReference type="InterPro" id="IPR013785">
    <property type="entry name" value="Aldolase_TIM"/>
</dbReference>
<evidence type="ECO:0000256" key="8">
    <source>
        <dbReference type="RuleBase" id="RU363013"/>
    </source>
</evidence>
<dbReference type="GO" id="GO:0006096">
    <property type="term" value="P:glycolytic process"/>
    <property type="evidence" value="ECO:0007669"/>
    <property type="project" value="UniProtKB-UniRule"/>
</dbReference>
<dbReference type="GO" id="GO:0005829">
    <property type="term" value="C:cytosol"/>
    <property type="evidence" value="ECO:0007669"/>
    <property type="project" value="TreeGrafter"/>
</dbReference>
<evidence type="ECO:0000256" key="6">
    <source>
        <dbReference type="ARBA" id="ARBA00023235"/>
    </source>
</evidence>
<keyword evidence="3 7" id="KW-0312">Gluconeogenesis</keyword>
<evidence type="ECO:0000256" key="3">
    <source>
        <dbReference type="ARBA" id="ARBA00022432"/>
    </source>
</evidence>
<dbReference type="EMBL" id="PQVF01000003">
    <property type="protein sequence ID" value="POY37780.1"/>
    <property type="molecule type" value="Genomic_DNA"/>
</dbReference>
<dbReference type="FunFam" id="3.20.20.70:FF:000016">
    <property type="entry name" value="Triosephosphate isomerase"/>
    <property type="match status" value="1"/>
</dbReference>
<dbReference type="GO" id="GO:0006094">
    <property type="term" value="P:gluconeogenesis"/>
    <property type="evidence" value="ECO:0007669"/>
    <property type="project" value="UniProtKB-UniRule"/>
</dbReference>
<protein>
    <recommendedName>
        <fullName evidence="7 8">Triosephosphate isomerase</fullName>
        <shortName evidence="7">TIM</shortName>
        <shortName evidence="7">TPI</shortName>
        <ecNumber evidence="7 8">5.3.1.1</ecNumber>
    </recommendedName>
    <alternativeName>
        <fullName evidence="7">Triose-phosphate isomerase</fullName>
    </alternativeName>
</protein>
<dbReference type="GO" id="GO:0046166">
    <property type="term" value="P:glyceraldehyde-3-phosphate biosynthetic process"/>
    <property type="evidence" value="ECO:0007669"/>
    <property type="project" value="TreeGrafter"/>
</dbReference>
<comment type="subcellular location">
    <subcellularLocation>
        <location evidence="7 8">Cytoplasm</location>
    </subcellularLocation>
</comment>
<dbReference type="CDD" id="cd00311">
    <property type="entry name" value="TIM"/>
    <property type="match status" value="1"/>
</dbReference>
<feature type="binding site" evidence="7">
    <location>
        <position position="219"/>
    </location>
    <ligand>
        <name>substrate</name>
    </ligand>
</feature>
<dbReference type="InterPro" id="IPR022896">
    <property type="entry name" value="TrioseP_Isoase_bac/euk"/>
</dbReference>
<dbReference type="GO" id="GO:0004807">
    <property type="term" value="F:triose-phosphate isomerase activity"/>
    <property type="evidence" value="ECO:0007669"/>
    <property type="project" value="UniProtKB-UniRule"/>
</dbReference>
<dbReference type="InterPro" id="IPR000652">
    <property type="entry name" value="Triosephosphate_isomerase"/>
</dbReference>
<feature type="active site" description="Electrophile" evidence="7">
    <location>
        <position position="101"/>
    </location>
</feature>
<comment type="function">
    <text evidence="7">Involved in the gluconeogenesis. Catalyzes stereospecifically the conversion of dihydroxyacetone phosphate (DHAP) to D-glyceraldehyde-3-phosphate (G3P).</text>
</comment>
<feature type="binding site" evidence="7">
    <location>
        <begin position="9"/>
        <end position="11"/>
    </location>
    <ligand>
        <name>substrate</name>
    </ligand>
</feature>
<dbReference type="Proteomes" id="UP000236893">
    <property type="component" value="Unassembled WGS sequence"/>
</dbReference>
<dbReference type="PROSITE" id="PS51440">
    <property type="entry name" value="TIM_2"/>
    <property type="match status" value="1"/>
</dbReference>
<comment type="pathway">
    <text evidence="1 7 8">Carbohydrate degradation; glycolysis; D-glyceraldehyde 3-phosphate from glycerone phosphate: step 1/1.</text>
</comment>
<evidence type="ECO:0000256" key="5">
    <source>
        <dbReference type="ARBA" id="ARBA00023152"/>
    </source>
</evidence>
<proteinExistence type="inferred from homology"/>
<evidence type="ECO:0000256" key="2">
    <source>
        <dbReference type="ARBA" id="ARBA00007422"/>
    </source>
</evidence>
<dbReference type="Pfam" id="PF00121">
    <property type="entry name" value="TIM"/>
    <property type="match status" value="1"/>
</dbReference>
<evidence type="ECO:0000313" key="10">
    <source>
        <dbReference type="Proteomes" id="UP000236893"/>
    </source>
</evidence>
<dbReference type="EC" id="5.3.1.1" evidence="7 8"/>
<keyword evidence="4 7" id="KW-0963">Cytoplasm</keyword>
<dbReference type="PANTHER" id="PTHR21139:SF42">
    <property type="entry name" value="TRIOSEPHOSPHATE ISOMERASE"/>
    <property type="match status" value="1"/>
</dbReference>
<comment type="caution">
    <text evidence="9">The sequence shown here is derived from an EMBL/GenBank/DDBJ whole genome shotgun (WGS) entry which is preliminary data.</text>
</comment>
<dbReference type="OrthoDB" id="9809429at2"/>
<feature type="binding site" evidence="7">
    <location>
        <begin position="240"/>
        <end position="241"/>
    </location>
    <ligand>
        <name>substrate</name>
    </ligand>
</feature>
<evidence type="ECO:0000256" key="1">
    <source>
        <dbReference type="ARBA" id="ARBA00004680"/>
    </source>
</evidence>
<dbReference type="NCBIfam" id="TIGR00419">
    <property type="entry name" value="tim"/>
    <property type="match status" value="1"/>
</dbReference>
<comment type="similarity">
    <text evidence="2 7 8">Belongs to the triosephosphate isomerase family.</text>
</comment>
<feature type="active site" description="Proton acceptor" evidence="7">
    <location>
        <position position="173"/>
    </location>
</feature>
<dbReference type="PANTHER" id="PTHR21139">
    <property type="entry name" value="TRIOSEPHOSPHATE ISOMERASE"/>
    <property type="match status" value="1"/>
</dbReference>
<dbReference type="InterPro" id="IPR020861">
    <property type="entry name" value="Triosephosphate_isomerase_AS"/>
</dbReference>
<dbReference type="InterPro" id="IPR035990">
    <property type="entry name" value="TIM_sf"/>
</dbReference>
<comment type="catalytic activity">
    <reaction evidence="7 8">
        <text>D-glyceraldehyde 3-phosphate = dihydroxyacetone phosphate</text>
        <dbReference type="Rhea" id="RHEA:18585"/>
        <dbReference type="ChEBI" id="CHEBI:57642"/>
        <dbReference type="ChEBI" id="CHEBI:59776"/>
        <dbReference type="EC" id="5.3.1.1"/>
    </reaction>
</comment>
<name>A0A2S5A5B0_9SPHI</name>
<accession>A0A2S5A5B0</accession>
<sequence>MRQKIVAGNWKMNNDLKESLKLISEVANMVTDEVSNDAVVIVSAPFTNIYALDQWKTGSSAVDKIKLAGQNCCWEESGAYTGEVSAKMLKSIGADYVILGHSERRQYFAESNSQLAKKVDLALKHELIPIFCVGETLQEREQGIHFDVIKSQLKEGLYHLIKSVFKTVVIAYEPVWAIGTGLTATPEQAQEVHAYIRQLIAEGYDEETAESVSILYGGSCNPSNAASLFSQKDIDGGLIGGASLKSRDFTDIIKTFNS</sequence>
<dbReference type="SUPFAM" id="SSF51351">
    <property type="entry name" value="Triosephosphate isomerase (TIM)"/>
    <property type="match status" value="1"/>
</dbReference>
<evidence type="ECO:0000313" key="9">
    <source>
        <dbReference type="EMBL" id="POY37780.1"/>
    </source>
</evidence>
<dbReference type="UniPathway" id="UPA00109">
    <property type="reaction ID" value="UER00189"/>
</dbReference>
<organism evidence="9 10">
    <name type="scientific">Solitalea longa</name>
    <dbReference type="NCBI Taxonomy" id="2079460"/>
    <lineage>
        <taxon>Bacteria</taxon>
        <taxon>Pseudomonadati</taxon>
        <taxon>Bacteroidota</taxon>
        <taxon>Sphingobacteriia</taxon>
        <taxon>Sphingobacteriales</taxon>
        <taxon>Sphingobacteriaceae</taxon>
        <taxon>Solitalea</taxon>
    </lineage>
</organism>
<keyword evidence="6 7" id="KW-0413">Isomerase</keyword>
<feature type="binding site" evidence="7">
    <location>
        <position position="179"/>
    </location>
    <ligand>
        <name>substrate</name>
    </ligand>
</feature>
<dbReference type="RefSeq" id="WP_103787911.1">
    <property type="nucleotide sequence ID" value="NZ_PQVF01000003.1"/>
</dbReference>
<keyword evidence="10" id="KW-1185">Reference proteome</keyword>
<evidence type="ECO:0000256" key="7">
    <source>
        <dbReference type="HAMAP-Rule" id="MF_00147"/>
    </source>
</evidence>
<dbReference type="Gene3D" id="3.20.20.70">
    <property type="entry name" value="Aldolase class I"/>
    <property type="match status" value="1"/>
</dbReference>
<dbReference type="AlphaFoldDB" id="A0A2S5A5B0"/>
<dbReference type="GO" id="GO:0019563">
    <property type="term" value="P:glycerol catabolic process"/>
    <property type="evidence" value="ECO:0007669"/>
    <property type="project" value="TreeGrafter"/>
</dbReference>
<comment type="subunit">
    <text evidence="7 8">Homodimer.</text>
</comment>
<evidence type="ECO:0000256" key="4">
    <source>
        <dbReference type="ARBA" id="ARBA00022490"/>
    </source>
</evidence>